<keyword evidence="1" id="KW-0812">Transmembrane</keyword>
<sequence length="31" mass="3873">MILLKCHDIFYKVILFSVYDIFYFHNFIDTL</sequence>
<evidence type="ECO:0000256" key="1">
    <source>
        <dbReference type="SAM" id="Phobius"/>
    </source>
</evidence>
<accession>A0A8S5UFN5</accession>
<protein>
    <submittedName>
        <fullName evidence="2">Uncharacterized protein</fullName>
    </submittedName>
</protein>
<name>A0A8S5UFN5_9CAUD</name>
<keyword evidence="1" id="KW-1133">Transmembrane helix</keyword>
<proteinExistence type="predicted"/>
<dbReference type="EMBL" id="BK016080">
    <property type="protein sequence ID" value="DAF93218.1"/>
    <property type="molecule type" value="Genomic_DNA"/>
</dbReference>
<reference evidence="2" key="1">
    <citation type="journal article" date="2021" name="Proc. Natl. Acad. Sci. U.S.A.">
        <title>A Catalog of Tens of Thousands of Viruses from Human Metagenomes Reveals Hidden Associations with Chronic Diseases.</title>
        <authorList>
            <person name="Tisza M.J."/>
            <person name="Buck C.B."/>
        </authorList>
    </citation>
    <scope>NUCLEOTIDE SEQUENCE</scope>
    <source>
        <strain evidence="2">CtcyQ27</strain>
    </source>
</reference>
<feature type="transmembrane region" description="Helical" evidence="1">
    <location>
        <begin position="9"/>
        <end position="28"/>
    </location>
</feature>
<keyword evidence="1" id="KW-0472">Membrane</keyword>
<evidence type="ECO:0000313" key="2">
    <source>
        <dbReference type="EMBL" id="DAF93218.1"/>
    </source>
</evidence>
<organism evidence="2">
    <name type="scientific">Myoviridae sp. ctcyQ27</name>
    <dbReference type="NCBI Taxonomy" id="2825139"/>
    <lineage>
        <taxon>Viruses</taxon>
        <taxon>Duplodnaviria</taxon>
        <taxon>Heunggongvirae</taxon>
        <taxon>Uroviricota</taxon>
        <taxon>Caudoviricetes</taxon>
    </lineage>
</organism>